<proteinExistence type="inferred from homology"/>
<dbReference type="InterPro" id="IPR052365">
    <property type="entry name" value="THEM4/THEM5_acyl-CoA_thioest"/>
</dbReference>
<keyword evidence="7" id="KW-0378">Hydrolase</keyword>
<comment type="catalytic activity">
    <reaction evidence="14">
        <text>(9Z)-octadecenoyl-CoA + H2O = (9Z)-octadecenoate + CoA + H(+)</text>
        <dbReference type="Rhea" id="RHEA:40139"/>
        <dbReference type="ChEBI" id="CHEBI:15377"/>
        <dbReference type="ChEBI" id="CHEBI:15378"/>
        <dbReference type="ChEBI" id="CHEBI:30823"/>
        <dbReference type="ChEBI" id="CHEBI:57287"/>
        <dbReference type="ChEBI" id="CHEBI:57387"/>
    </reaction>
    <physiologicalReaction direction="left-to-right" evidence="14">
        <dbReference type="Rhea" id="RHEA:40140"/>
    </physiologicalReaction>
</comment>
<evidence type="ECO:0000256" key="14">
    <source>
        <dbReference type="ARBA" id="ARBA00037002"/>
    </source>
</evidence>
<dbReference type="RefSeq" id="WP_345334950.1">
    <property type="nucleotide sequence ID" value="NZ_BAABJZ010000024.1"/>
</dbReference>
<gene>
    <name evidence="25" type="ORF">GCM10023333_17210</name>
</gene>
<evidence type="ECO:0000256" key="6">
    <source>
        <dbReference type="ARBA" id="ARBA00022703"/>
    </source>
</evidence>
<comment type="catalytic activity">
    <reaction evidence="19">
        <text>octanoyl-CoA + H2O = octanoate + CoA + H(+)</text>
        <dbReference type="Rhea" id="RHEA:30143"/>
        <dbReference type="ChEBI" id="CHEBI:15377"/>
        <dbReference type="ChEBI" id="CHEBI:15378"/>
        <dbReference type="ChEBI" id="CHEBI:25646"/>
        <dbReference type="ChEBI" id="CHEBI:57287"/>
        <dbReference type="ChEBI" id="CHEBI:57386"/>
    </reaction>
    <physiologicalReaction direction="left-to-right" evidence="19">
        <dbReference type="Rhea" id="RHEA:30144"/>
    </physiologicalReaction>
</comment>
<evidence type="ECO:0000256" key="23">
    <source>
        <dbReference type="ARBA" id="ARBA00048180"/>
    </source>
</evidence>
<protein>
    <recommendedName>
        <fullName evidence="17">Acyl-coenzyme A thioesterase THEM4</fullName>
        <ecNumber evidence="16">3.1.2.2</ecNumber>
    </recommendedName>
    <alternativeName>
        <fullName evidence="18">Thioesterase superfamily member 4</fullName>
    </alternativeName>
</protein>
<dbReference type="EC" id="3.1.2.2" evidence="16"/>
<evidence type="ECO:0000256" key="15">
    <source>
        <dbReference type="ARBA" id="ARBA00038456"/>
    </source>
</evidence>
<evidence type="ECO:0000256" key="4">
    <source>
        <dbReference type="ARBA" id="ARBA00022475"/>
    </source>
</evidence>
<evidence type="ECO:0000259" key="24">
    <source>
        <dbReference type="Pfam" id="PF03061"/>
    </source>
</evidence>
<keyword evidence="4" id="KW-1003">Cell membrane</keyword>
<comment type="caution">
    <text evidence="25">The sequence shown here is derived from an EMBL/GenBank/DDBJ whole genome shotgun (WGS) entry which is preliminary data.</text>
</comment>
<evidence type="ECO:0000256" key="5">
    <source>
        <dbReference type="ARBA" id="ARBA00022490"/>
    </source>
</evidence>
<evidence type="ECO:0000256" key="1">
    <source>
        <dbReference type="ARBA" id="ARBA00004170"/>
    </source>
</evidence>
<evidence type="ECO:0000256" key="7">
    <source>
        <dbReference type="ARBA" id="ARBA00022801"/>
    </source>
</evidence>
<keyword evidence="6" id="KW-0053">Apoptosis</keyword>
<dbReference type="Proteomes" id="UP001499988">
    <property type="component" value="Unassembled WGS sequence"/>
</dbReference>
<reference evidence="26" key="1">
    <citation type="journal article" date="2019" name="Int. J. Syst. Evol. Microbiol.">
        <title>The Global Catalogue of Microorganisms (GCM) 10K type strain sequencing project: providing services to taxonomists for standard genome sequencing and annotation.</title>
        <authorList>
            <consortium name="The Broad Institute Genomics Platform"/>
            <consortium name="The Broad Institute Genome Sequencing Center for Infectious Disease"/>
            <person name="Wu L."/>
            <person name="Ma J."/>
        </authorList>
    </citation>
    <scope>NUCLEOTIDE SEQUENCE [LARGE SCALE GENOMIC DNA]</scope>
    <source>
        <strain evidence="26">JCM 18401</strain>
    </source>
</reference>
<evidence type="ECO:0000256" key="16">
    <source>
        <dbReference type="ARBA" id="ARBA00038848"/>
    </source>
</evidence>
<keyword evidence="26" id="KW-1185">Reference proteome</keyword>
<comment type="catalytic activity">
    <reaction evidence="22">
        <text>dodecanoyl-CoA + H2O = dodecanoate + CoA + H(+)</text>
        <dbReference type="Rhea" id="RHEA:30135"/>
        <dbReference type="ChEBI" id="CHEBI:15377"/>
        <dbReference type="ChEBI" id="CHEBI:15378"/>
        <dbReference type="ChEBI" id="CHEBI:18262"/>
        <dbReference type="ChEBI" id="CHEBI:57287"/>
        <dbReference type="ChEBI" id="CHEBI:57375"/>
    </reaction>
    <physiologicalReaction direction="left-to-right" evidence="22">
        <dbReference type="Rhea" id="RHEA:30136"/>
    </physiologicalReaction>
</comment>
<comment type="catalytic activity">
    <reaction evidence="23">
        <text>tetradecanoyl-CoA + H2O = tetradecanoate + CoA + H(+)</text>
        <dbReference type="Rhea" id="RHEA:40119"/>
        <dbReference type="ChEBI" id="CHEBI:15377"/>
        <dbReference type="ChEBI" id="CHEBI:15378"/>
        <dbReference type="ChEBI" id="CHEBI:30807"/>
        <dbReference type="ChEBI" id="CHEBI:57287"/>
        <dbReference type="ChEBI" id="CHEBI:57385"/>
    </reaction>
    <physiologicalReaction direction="left-to-right" evidence="23">
        <dbReference type="Rhea" id="RHEA:40120"/>
    </physiologicalReaction>
</comment>
<evidence type="ECO:0000256" key="19">
    <source>
        <dbReference type="ARBA" id="ARBA00047588"/>
    </source>
</evidence>
<organism evidence="25 26">
    <name type="scientific">Ferrimonas pelagia</name>
    <dbReference type="NCBI Taxonomy" id="1177826"/>
    <lineage>
        <taxon>Bacteria</taxon>
        <taxon>Pseudomonadati</taxon>
        <taxon>Pseudomonadota</taxon>
        <taxon>Gammaproteobacteria</taxon>
        <taxon>Alteromonadales</taxon>
        <taxon>Ferrimonadaceae</taxon>
        <taxon>Ferrimonas</taxon>
    </lineage>
</organism>
<evidence type="ECO:0000313" key="26">
    <source>
        <dbReference type="Proteomes" id="UP001499988"/>
    </source>
</evidence>
<dbReference type="PANTHER" id="PTHR12418:SF19">
    <property type="entry name" value="ACYL-COENZYME A THIOESTERASE THEM4"/>
    <property type="match status" value="1"/>
</dbReference>
<dbReference type="Gene3D" id="3.10.129.10">
    <property type="entry name" value="Hotdog Thioesterase"/>
    <property type="match status" value="1"/>
</dbReference>
<comment type="similarity">
    <text evidence="15">Belongs to the THEM4/THEM5 thioesterase family.</text>
</comment>
<evidence type="ECO:0000256" key="3">
    <source>
        <dbReference type="ARBA" id="ARBA00004632"/>
    </source>
</evidence>
<keyword evidence="8" id="KW-0276">Fatty acid metabolism</keyword>
<name>A0ABP9ENJ2_9GAMM</name>
<evidence type="ECO:0000313" key="25">
    <source>
        <dbReference type="EMBL" id="GAA4883522.1"/>
    </source>
</evidence>
<comment type="catalytic activity">
    <reaction evidence="21">
        <text>decanoyl-CoA + H2O = decanoate + CoA + H(+)</text>
        <dbReference type="Rhea" id="RHEA:40059"/>
        <dbReference type="ChEBI" id="CHEBI:15377"/>
        <dbReference type="ChEBI" id="CHEBI:15378"/>
        <dbReference type="ChEBI" id="CHEBI:27689"/>
        <dbReference type="ChEBI" id="CHEBI:57287"/>
        <dbReference type="ChEBI" id="CHEBI:61430"/>
    </reaction>
    <physiologicalReaction direction="left-to-right" evidence="21">
        <dbReference type="Rhea" id="RHEA:40060"/>
    </physiologicalReaction>
</comment>
<evidence type="ECO:0000256" key="13">
    <source>
        <dbReference type="ARBA" id="ARBA00035852"/>
    </source>
</evidence>
<evidence type="ECO:0000256" key="11">
    <source>
        <dbReference type="ARBA" id="ARBA00023136"/>
    </source>
</evidence>
<dbReference type="PANTHER" id="PTHR12418">
    <property type="entry name" value="ACYL-COENZYME A THIOESTERASE THEM4"/>
    <property type="match status" value="1"/>
</dbReference>
<keyword evidence="9" id="KW-0809">Transit peptide</keyword>
<comment type="catalytic activity">
    <reaction evidence="13">
        <text>(5Z,8Z,11Z,14Z)-eicosatetraenoyl-CoA + H2O = (5Z,8Z,11Z,14Z)-eicosatetraenoate + CoA + H(+)</text>
        <dbReference type="Rhea" id="RHEA:40151"/>
        <dbReference type="ChEBI" id="CHEBI:15377"/>
        <dbReference type="ChEBI" id="CHEBI:15378"/>
        <dbReference type="ChEBI" id="CHEBI:32395"/>
        <dbReference type="ChEBI" id="CHEBI:57287"/>
        <dbReference type="ChEBI" id="CHEBI:57368"/>
    </reaction>
    <physiologicalReaction direction="left-to-right" evidence="13">
        <dbReference type="Rhea" id="RHEA:40152"/>
    </physiologicalReaction>
</comment>
<dbReference type="InterPro" id="IPR006683">
    <property type="entry name" value="Thioestr_dom"/>
</dbReference>
<dbReference type="InterPro" id="IPR029069">
    <property type="entry name" value="HotDog_dom_sf"/>
</dbReference>
<keyword evidence="5" id="KW-0963">Cytoplasm</keyword>
<dbReference type="SUPFAM" id="SSF54637">
    <property type="entry name" value="Thioesterase/thiol ester dehydrase-isomerase"/>
    <property type="match status" value="1"/>
</dbReference>
<dbReference type="Pfam" id="PF03061">
    <property type="entry name" value="4HBT"/>
    <property type="match status" value="1"/>
</dbReference>
<evidence type="ECO:0000256" key="22">
    <source>
        <dbReference type="ARBA" id="ARBA00048074"/>
    </source>
</evidence>
<comment type="subcellular location">
    <subcellularLocation>
        <location evidence="3">Cell projection</location>
        <location evidence="3">Ruffle membrane</location>
    </subcellularLocation>
    <subcellularLocation>
        <location evidence="2">Cytoplasm</location>
    </subcellularLocation>
    <subcellularLocation>
        <location evidence="1">Membrane</location>
        <topology evidence="1">Peripheral membrane protein</topology>
    </subcellularLocation>
</comment>
<evidence type="ECO:0000256" key="18">
    <source>
        <dbReference type="ARBA" id="ARBA00043210"/>
    </source>
</evidence>
<evidence type="ECO:0000256" key="2">
    <source>
        <dbReference type="ARBA" id="ARBA00004496"/>
    </source>
</evidence>
<dbReference type="CDD" id="cd03443">
    <property type="entry name" value="PaaI_thioesterase"/>
    <property type="match status" value="1"/>
</dbReference>
<evidence type="ECO:0000256" key="8">
    <source>
        <dbReference type="ARBA" id="ARBA00022832"/>
    </source>
</evidence>
<keyword evidence="11" id="KW-0472">Membrane</keyword>
<feature type="domain" description="Thioesterase" evidence="24">
    <location>
        <begin position="116"/>
        <end position="180"/>
    </location>
</feature>
<evidence type="ECO:0000256" key="20">
    <source>
        <dbReference type="ARBA" id="ARBA00047734"/>
    </source>
</evidence>
<evidence type="ECO:0000256" key="9">
    <source>
        <dbReference type="ARBA" id="ARBA00022946"/>
    </source>
</evidence>
<sequence length="224" mass="24928">MTASRPRARQAQQQKIGETLRRLNERLVADHVDDDSLQRLALLLEKAEPLVLGHPPRRREVRADQDSAYDYGSQQNLFTPVSGALNAVAPKVRYFREGETAVAEVFYSAAFEGGPGLVHGGFTAALFDELFGIVQAPKSTPSMTGKLQVQYRKPVPLKQPLRFEGWCESHKGRKSVLKGRLMLAGTQVILAEAEALFIDVDHALYQDFSRQRNAQLNAELSAEQ</sequence>
<keyword evidence="12" id="KW-0966">Cell projection</keyword>
<dbReference type="EMBL" id="BAABJZ010000024">
    <property type="protein sequence ID" value="GAA4883522.1"/>
    <property type="molecule type" value="Genomic_DNA"/>
</dbReference>
<keyword evidence="10" id="KW-0443">Lipid metabolism</keyword>
<evidence type="ECO:0000256" key="17">
    <source>
        <dbReference type="ARBA" id="ARBA00040123"/>
    </source>
</evidence>
<comment type="catalytic activity">
    <reaction evidence="20">
        <text>hexadecanoyl-CoA + H2O = hexadecanoate + CoA + H(+)</text>
        <dbReference type="Rhea" id="RHEA:16645"/>
        <dbReference type="ChEBI" id="CHEBI:7896"/>
        <dbReference type="ChEBI" id="CHEBI:15377"/>
        <dbReference type="ChEBI" id="CHEBI:15378"/>
        <dbReference type="ChEBI" id="CHEBI:57287"/>
        <dbReference type="ChEBI" id="CHEBI:57379"/>
        <dbReference type="EC" id="3.1.2.2"/>
    </reaction>
    <physiologicalReaction direction="left-to-right" evidence="20">
        <dbReference type="Rhea" id="RHEA:16646"/>
    </physiologicalReaction>
</comment>
<evidence type="ECO:0000256" key="21">
    <source>
        <dbReference type="ARBA" id="ARBA00047969"/>
    </source>
</evidence>
<evidence type="ECO:0000256" key="12">
    <source>
        <dbReference type="ARBA" id="ARBA00023273"/>
    </source>
</evidence>
<evidence type="ECO:0000256" key="10">
    <source>
        <dbReference type="ARBA" id="ARBA00023098"/>
    </source>
</evidence>
<accession>A0ABP9ENJ2</accession>